<keyword evidence="5" id="KW-1185">Reference proteome</keyword>
<proteinExistence type="predicted"/>
<dbReference type="InterPro" id="IPR018378">
    <property type="entry name" value="C-type_lectin_CS"/>
</dbReference>
<reference evidence="4" key="1">
    <citation type="journal article" date="2019" name="bioRxiv">
        <title>The Genome of the Zebra Mussel, Dreissena polymorpha: A Resource for Invasive Species Research.</title>
        <authorList>
            <person name="McCartney M.A."/>
            <person name="Auch B."/>
            <person name="Kono T."/>
            <person name="Mallez S."/>
            <person name="Zhang Y."/>
            <person name="Obille A."/>
            <person name="Becker A."/>
            <person name="Abrahante J.E."/>
            <person name="Garbe J."/>
            <person name="Badalamenti J.P."/>
            <person name="Herman A."/>
            <person name="Mangelson H."/>
            <person name="Liachko I."/>
            <person name="Sullivan S."/>
            <person name="Sone E.D."/>
            <person name="Koren S."/>
            <person name="Silverstein K.A.T."/>
            <person name="Beckman K.B."/>
            <person name="Gohl D.M."/>
        </authorList>
    </citation>
    <scope>NUCLEOTIDE SEQUENCE</scope>
    <source>
        <strain evidence="4">Duluth1</strain>
        <tissue evidence="4">Whole animal</tissue>
    </source>
</reference>
<dbReference type="Proteomes" id="UP000828390">
    <property type="component" value="Unassembled WGS sequence"/>
</dbReference>
<dbReference type="CDD" id="cd00037">
    <property type="entry name" value="CLECT"/>
    <property type="match status" value="1"/>
</dbReference>
<name>A0A9D4LHT6_DREPO</name>
<organism evidence="4 5">
    <name type="scientific">Dreissena polymorpha</name>
    <name type="common">Zebra mussel</name>
    <name type="synonym">Mytilus polymorpha</name>
    <dbReference type="NCBI Taxonomy" id="45954"/>
    <lineage>
        <taxon>Eukaryota</taxon>
        <taxon>Metazoa</taxon>
        <taxon>Spiralia</taxon>
        <taxon>Lophotrochozoa</taxon>
        <taxon>Mollusca</taxon>
        <taxon>Bivalvia</taxon>
        <taxon>Autobranchia</taxon>
        <taxon>Heteroconchia</taxon>
        <taxon>Euheterodonta</taxon>
        <taxon>Imparidentia</taxon>
        <taxon>Neoheterodontei</taxon>
        <taxon>Myida</taxon>
        <taxon>Dreissenoidea</taxon>
        <taxon>Dreissenidae</taxon>
        <taxon>Dreissena</taxon>
    </lineage>
</organism>
<dbReference type="EMBL" id="JAIWYP010000003">
    <property type="protein sequence ID" value="KAH3857126.1"/>
    <property type="molecule type" value="Genomic_DNA"/>
</dbReference>
<evidence type="ECO:0000313" key="5">
    <source>
        <dbReference type="Proteomes" id="UP000828390"/>
    </source>
</evidence>
<gene>
    <name evidence="4" type="ORF">DPMN_099726</name>
</gene>
<dbReference type="SMART" id="SM00034">
    <property type="entry name" value="CLECT"/>
    <property type="match status" value="1"/>
</dbReference>
<evidence type="ECO:0000259" key="3">
    <source>
        <dbReference type="PROSITE" id="PS50041"/>
    </source>
</evidence>
<dbReference type="Pfam" id="PF00059">
    <property type="entry name" value="Lectin_C"/>
    <property type="match status" value="1"/>
</dbReference>
<evidence type="ECO:0000313" key="4">
    <source>
        <dbReference type="EMBL" id="KAH3857126.1"/>
    </source>
</evidence>
<feature type="chain" id="PRO_5038845584" description="C-type lectin domain-containing protein" evidence="2">
    <location>
        <begin position="21"/>
        <end position="228"/>
    </location>
</feature>
<keyword evidence="1" id="KW-1015">Disulfide bond</keyword>
<dbReference type="InterPro" id="IPR001304">
    <property type="entry name" value="C-type_lectin-like"/>
</dbReference>
<dbReference type="AlphaFoldDB" id="A0A9D4LHT6"/>
<dbReference type="SUPFAM" id="SSF56436">
    <property type="entry name" value="C-type lectin-like"/>
    <property type="match status" value="1"/>
</dbReference>
<dbReference type="PROSITE" id="PS50041">
    <property type="entry name" value="C_TYPE_LECTIN_2"/>
    <property type="match status" value="1"/>
</dbReference>
<reference evidence="4" key="2">
    <citation type="submission" date="2020-11" db="EMBL/GenBank/DDBJ databases">
        <authorList>
            <person name="McCartney M.A."/>
            <person name="Auch B."/>
            <person name="Kono T."/>
            <person name="Mallez S."/>
            <person name="Becker A."/>
            <person name="Gohl D.M."/>
            <person name="Silverstein K.A.T."/>
            <person name="Koren S."/>
            <person name="Bechman K.B."/>
            <person name="Herman A."/>
            <person name="Abrahante J.E."/>
            <person name="Garbe J."/>
        </authorList>
    </citation>
    <scope>NUCLEOTIDE SEQUENCE</scope>
    <source>
        <strain evidence="4">Duluth1</strain>
        <tissue evidence="4">Whole animal</tissue>
    </source>
</reference>
<dbReference type="InterPro" id="IPR016187">
    <property type="entry name" value="CTDL_fold"/>
</dbReference>
<feature type="signal peptide" evidence="2">
    <location>
        <begin position="1"/>
        <end position="20"/>
    </location>
</feature>
<dbReference type="PROSITE" id="PS00615">
    <property type="entry name" value="C_TYPE_LECTIN_1"/>
    <property type="match status" value="1"/>
</dbReference>
<comment type="caution">
    <text evidence="4">The sequence shown here is derived from an EMBL/GenBank/DDBJ whole genome shotgun (WGS) entry which is preliminary data.</text>
</comment>
<keyword evidence="2" id="KW-0732">Signal</keyword>
<dbReference type="InterPro" id="IPR016186">
    <property type="entry name" value="C-type_lectin-like/link_sf"/>
</dbReference>
<evidence type="ECO:0000256" key="1">
    <source>
        <dbReference type="ARBA" id="ARBA00023157"/>
    </source>
</evidence>
<accession>A0A9D4LHT6</accession>
<dbReference type="Gene3D" id="3.10.100.10">
    <property type="entry name" value="Mannose-Binding Protein A, subunit A"/>
    <property type="match status" value="1"/>
</dbReference>
<sequence length="228" mass="25554">MNLIVYLYAIVLIAVKGIQGLKSSKFLRGNINVEKVCAGNYRVFTRVGVPSATKCVNVCSETIECDAIFFSAVNGSCTGCRKLTDLSSALVAAAANVYYQLVNANFSEWQYGTSRYFFDVSKKMNYSDAKVYCQLFDAHVVVPDSQDEQNFLNARLSNTPTGVSWAHIGIINLTVVEHSGKTVNYTYWDQEQGEPTKTENQKCTTFWRGRKWHDGYCSNVQDVVCEHD</sequence>
<protein>
    <recommendedName>
        <fullName evidence="3">C-type lectin domain-containing protein</fullName>
    </recommendedName>
</protein>
<evidence type="ECO:0000256" key="2">
    <source>
        <dbReference type="SAM" id="SignalP"/>
    </source>
</evidence>
<feature type="domain" description="C-type lectin" evidence="3">
    <location>
        <begin position="111"/>
        <end position="226"/>
    </location>
</feature>